<dbReference type="Pfam" id="PF00122">
    <property type="entry name" value="E1-E2_ATPase"/>
    <property type="match status" value="1"/>
</dbReference>
<comment type="subcellular location">
    <subcellularLocation>
        <location evidence="1">Endomembrane system</location>
        <topology evidence="1">Multi-pass membrane protein</topology>
    </subcellularLocation>
</comment>
<feature type="transmembrane region" description="Helical" evidence="16">
    <location>
        <begin position="952"/>
        <end position="974"/>
    </location>
</feature>
<dbReference type="InterPro" id="IPR023214">
    <property type="entry name" value="HAD_sf"/>
</dbReference>
<keyword evidence="7" id="KW-0547">Nucleotide-binding</keyword>
<dbReference type="AlphaFoldDB" id="A0AAU9IKP6"/>
<gene>
    <name evidence="20" type="ORF">BSTOLATCC_MIC11312</name>
</gene>
<evidence type="ECO:0000313" key="21">
    <source>
        <dbReference type="Proteomes" id="UP001162131"/>
    </source>
</evidence>
<keyword evidence="8" id="KW-0106">Calcium</keyword>
<dbReference type="SFLD" id="SFLDF00027">
    <property type="entry name" value="p-type_atpase"/>
    <property type="match status" value="1"/>
</dbReference>
<dbReference type="SUPFAM" id="SSF81665">
    <property type="entry name" value="Calcium ATPase, transmembrane domain M"/>
    <property type="match status" value="1"/>
</dbReference>
<evidence type="ECO:0000256" key="3">
    <source>
        <dbReference type="ARBA" id="ARBA00022448"/>
    </source>
</evidence>
<keyword evidence="21" id="KW-1185">Reference proteome</keyword>
<dbReference type="InterPro" id="IPR036412">
    <property type="entry name" value="HAD-like_sf"/>
</dbReference>
<evidence type="ECO:0000256" key="11">
    <source>
        <dbReference type="ARBA" id="ARBA00022967"/>
    </source>
</evidence>
<dbReference type="Pfam" id="PF00689">
    <property type="entry name" value="Cation_ATPase_C"/>
    <property type="match status" value="1"/>
</dbReference>
<dbReference type="GO" id="GO:0005388">
    <property type="term" value="F:P-type calcium transporter activity"/>
    <property type="evidence" value="ECO:0007669"/>
    <property type="project" value="UniProtKB-EC"/>
</dbReference>
<dbReference type="Pfam" id="PF00690">
    <property type="entry name" value="Cation_ATPase_N"/>
    <property type="match status" value="1"/>
</dbReference>
<dbReference type="PROSITE" id="PS00154">
    <property type="entry name" value="ATPASE_E1_E2"/>
    <property type="match status" value="1"/>
</dbReference>
<feature type="transmembrane region" description="Helical" evidence="16">
    <location>
        <begin position="283"/>
        <end position="305"/>
    </location>
</feature>
<dbReference type="EC" id="7.2.2.10" evidence="2"/>
<dbReference type="Gene3D" id="2.70.150.10">
    <property type="entry name" value="Calcium-transporting ATPase, cytoplasmic transduction domain A"/>
    <property type="match status" value="1"/>
</dbReference>
<keyword evidence="12 16" id="KW-1133">Transmembrane helix</keyword>
<proteinExistence type="predicted"/>
<evidence type="ECO:0000259" key="19">
    <source>
        <dbReference type="Pfam" id="PF00690"/>
    </source>
</evidence>
<dbReference type="GO" id="GO:0016887">
    <property type="term" value="F:ATP hydrolysis activity"/>
    <property type="evidence" value="ECO:0007669"/>
    <property type="project" value="InterPro"/>
</dbReference>
<protein>
    <recommendedName>
        <fullName evidence="2">P-type Ca(2+) transporter</fullName>
        <ecNumber evidence="2">7.2.2.10</ecNumber>
    </recommendedName>
</protein>
<evidence type="ECO:0000313" key="20">
    <source>
        <dbReference type="EMBL" id="CAG9314301.1"/>
    </source>
</evidence>
<dbReference type="Gene3D" id="3.40.50.1000">
    <property type="entry name" value="HAD superfamily/HAD-like"/>
    <property type="match status" value="1"/>
</dbReference>
<evidence type="ECO:0000256" key="16">
    <source>
        <dbReference type="SAM" id="Phobius"/>
    </source>
</evidence>
<evidence type="ECO:0000256" key="7">
    <source>
        <dbReference type="ARBA" id="ARBA00022741"/>
    </source>
</evidence>
<keyword evidence="13" id="KW-0406">Ion transport</keyword>
<sequence length="996" mass="110138">MSDSLHEYYSISPEALSKLFESDGIRNGKSLAMLQEWDGITGLCKLIESDVNHGICEDAKELSKRAHHFGDNRPHIYHSQSFFHFLIEPLQDTVLRILIGAAFISLIVGAIEEPDQGWIEGIAILVTVCIVCFVTAINDYKKEAQFIKLNLQTDICNLIVIRDGIEKEIHQKDLMTGDLLCVATGDILAGDGIYLRGSGLSIDESSITGESKLVKKLALIHGHEKSNDPFLVSGSKIIEGSGVVLILAIGPHSVTGKNRRMMSTLVDEPDTPLQERLTLLAEFLGKIGLYGALLLTVALLLHLFIAAGIDKEWGSDQWKLLIDAFILGITILVVAIPEGLPLALTLSMAYSILRMKKEQIFVRHLKGCEVMGAATNILSDKTGTLTQNKMTVTKAFLLGESYDNSECSTLSLEEKKIIAEAIARNTTAFINVKDGKKEMVGNRTEGALLMMCQDWKQDYHFYRNTELSKAQFAFNPRTKRMTTVYEPTDGEVLVYTKGAGEVILDICEDELLNGGERRKLTDERKWQIIDVINEYAGQSLRVISLAYRKTTWKGLEIDDKDAGINQAQAEKGLTFLGLVGIEDPLRPESRNSVKKCLVAGVTVRMVTGDSAETAKRIAKSCAILPHGVLDDELDNYVMEGSKFREKVGGLVTVTNTEGKVESFKVGNMEAFKEVAPRLRVIARCSPEDKLLFVIGLKEMGEVVGVTGDGSNDAPALKQSDIGLAMMSGTPLAKESSDIILLDDNFESVVNSVKWGRNVYASIRKFLTFQMTCNAVALAISIIGAITVSDSPLSAVQMLWVNLIMDALAALALATEPPTDELFYTKPFGRTEKMITKDMWISMATQMVYQCTILFIFLYDGPNMLDIEEGYGHEEWSQENGTHFTLIFHTFVMCQVFNEINCRKLSLTEINVFRGFFNNPLFLGIMAVTTIVQLLLVQYGGNPVKVSGLSFEHHLICTAFASGCLVVSLITRLTYKAMQKKERVLDEGMSPLILNPY</sequence>
<dbReference type="GO" id="GO:0012505">
    <property type="term" value="C:endomembrane system"/>
    <property type="evidence" value="ECO:0007669"/>
    <property type="project" value="UniProtKB-SubCell"/>
</dbReference>
<dbReference type="InterPro" id="IPR018303">
    <property type="entry name" value="ATPase_P-typ_P_site"/>
</dbReference>
<evidence type="ECO:0000256" key="2">
    <source>
        <dbReference type="ARBA" id="ARBA00012790"/>
    </source>
</evidence>
<dbReference type="InterPro" id="IPR001757">
    <property type="entry name" value="P_typ_ATPase"/>
</dbReference>
<dbReference type="GO" id="GO:0005886">
    <property type="term" value="C:plasma membrane"/>
    <property type="evidence" value="ECO:0007669"/>
    <property type="project" value="TreeGrafter"/>
</dbReference>
<comment type="caution">
    <text evidence="20">The sequence shown here is derived from an EMBL/GenBank/DDBJ whole genome shotgun (WGS) entry which is preliminary data.</text>
</comment>
<dbReference type="InterPro" id="IPR044492">
    <property type="entry name" value="P_typ_ATPase_HD_dom"/>
</dbReference>
<keyword evidence="5 16" id="KW-0812">Transmembrane</keyword>
<keyword evidence="14 16" id="KW-0472">Membrane</keyword>
<dbReference type="InterPro" id="IPR059000">
    <property type="entry name" value="ATPase_P-type_domA"/>
</dbReference>
<keyword evidence="4" id="KW-0109">Calcium transport</keyword>
<evidence type="ECO:0000259" key="18">
    <source>
        <dbReference type="Pfam" id="PF00689"/>
    </source>
</evidence>
<dbReference type="InterPro" id="IPR004014">
    <property type="entry name" value="ATPase_P-typ_cation-transptr_N"/>
</dbReference>
<evidence type="ECO:0000256" key="1">
    <source>
        <dbReference type="ARBA" id="ARBA00004127"/>
    </source>
</evidence>
<dbReference type="InterPro" id="IPR008250">
    <property type="entry name" value="ATPase_P-typ_transduc_dom_A_sf"/>
</dbReference>
<keyword evidence="9" id="KW-0067">ATP-binding</keyword>
<dbReference type="Pfam" id="PF13246">
    <property type="entry name" value="Cation_ATPase"/>
    <property type="match status" value="1"/>
</dbReference>
<dbReference type="Gene3D" id="3.40.1110.10">
    <property type="entry name" value="Calcium-transporting ATPase, cytoplasmic domain N"/>
    <property type="match status" value="1"/>
</dbReference>
<evidence type="ECO:0000256" key="12">
    <source>
        <dbReference type="ARBA" id="ARBA00022989"/>
    </source>
</evidence>
<dbReference type="FunFam" id="1.20.1110.10:FF:000039">
    <property type="entry name" value="Calcium-transporting ATPase"/>
    <property type="match status" value="1"/>
</dbReference>
<keyword evidence="11" id="KW-1278">Translocase</keyword>
<dbReference type="PANTHER" id="PTHR24093:SF369">
    <property type="entry name" value="CALCIUM-TRANSPORTING ATPASE"/>
    <property type="match status" value="1"/>
</dbReference>
<evidence type="ECO:0000259" key="17">
    <source>
        <dbReference type="Pfam" id="PF00122"/>
    </source>
</evidence>
<dbReference type="NCBIfam" id="TIGR01494">
    <property type="entry name" value="ATPase_P-type"/>
    <property type="match status" value="2"/>
</dbReference>
<keyword evidence="3" id="KW-0813">Transport</keyword>
<feature type="transmembrane region" description="Helical" evidence="16">
    <location>
        <begin position="93"/>
        <end position="111"/>
    </location>
</feature>
<reference evidence="20" key="1">
    <citation type="submission" date="2021-09" db="EMBL/GenBank/DDBJ databases">
        <authorList>
            <consortium name="AG Swart"/>
            <person name="Singh M."/>
            <person name="Singh A."/>
            <person name="Seah K."/>
            <person name="Emmerich C."/>
        </authorList>
    </citation>
    <scope>NUCLEOTIDE SEQUENCE</scope>
    <source>
        <strain evidence="20">ATCC30299</strain>
    </source>
</reference>
<dbReference type="GO" id="GO:0005524">
    <property type="term" value="F:ATP binding"/>
    <property type="evidence" value="ECO:0007669"/>
    <property type="project" value="UniProtKB-KW"/>
</dbReference>
<evidence type="ECO:0000256" key="13">
    <source>
        <dbReference type="ARBA" id="ARBA00023065"/>
    </source>
</evidence>
<keyword evidence="6" id="KW-0479">Metal-binding</keyword>
<feature type="domain" description="Cation-transporting P-type ATPase N-terminal" evidence="19">
    <location>
        <begin position="41"/>
        <end position="105"/>
    </location>
</feature>
<organism evidence="20 21">
    <name type="scientific">Blepharisma stoltei</name>
    <dbReference type="NCBI Taxonomy" id="1481888"/>
    <lineage>
        <taxon>Eukaryota</taxon>
        <taxon>Sar</taxon>
        <taxon>Alveolata</taxon>
        <taxon>Ciliophora</taxon>
        <taxon>Postciliodesmatophora</taxon>
        <taxon>Heterotrichea</taxon>
        <taxon>Heterotrichida</taxon>
        <taxon>Blepharismidae</taxon>
        <taxon>Blepharisma</taxon>
    </lineage>
</organism>
<evidence type="ECO:0000256" key="8">
    <source>
        <dbReference type="ARBA" id="ARBA00022837"/>
    </source>
</evidence>
<dbReference type="InterPro" id="IPR006068">
    <property type="entry name" value="ATPase_P-typ_cation-transptr_C"/>
</dbReference>
<evidence type="ECO:0000256" key="15">
    <source>
        <dbReference type="ARBA" id="ARBA00048694"/>
    </source>
</evidence>
<comment type="catalytic activity">
    <reaction evidence="15">
        <text>Ca(2+)(in) + ATP + H2O = Ca(2+)(out) + ADP + phosphate + H(+)</text>
        <dbReference type="Rhea" id="RHEA:18105"/>
        <dbReference type="ChEBI" id="CHEBI:15377"/>
        <dbReference type="ChEBI" id="CHEBI:15378"/>
        <dbReference type="ChEBI" id="CHEBI:29108"/>
        <dbReference type="ChEBI" id="CHEBI:30616"/>
        <dbReference type="ChEBI" id="CHEBI:43474"/>
        <dbReference type="ChEBI" id="CHEBI:456216"/>
        <dbReference type="EC" id="7.2.2.10"/>
    </reaction>
</comment>
<accession>A0AAU9IKP6</accession>
<dbReference type="PANTHER" id="PTHR24093">
    <property type="entry name" value="CATION TRANSPORTING ATPASE"/>
    <property type="match status" value="1"/>
</dbReference>
<dbReference type="InterPro" id="IPR023299">
    <property type="entry name" value="ATPase_P-typ_cyto_dom_N"/>
</dbReference>
<keyword evidence="10" id="KW-0460">Magnesium</keyword>
<evidence type="ECO:0000256" key="10">
    <source>
        <dbReference type="ARBA" id="ARBA00022842"/>
    </source>
</evidence>
<dbReference type="SFLD" id="SFLDG00002">
    <property type="entry name" value="C1.7:_P-type_atpase_like"/>
    <property type="match status" value="1"/>
</dbReference>
<dbReference type="GO" id="GO:0046872">
    <property type="term" value="F:metal ion binding"/>
    <property type="evidence" value="ECO:0007669"/>
    <property type="project" value="UniProtKB-KW"/>
</dbReference>
<feature type="transmembrane region" description="Helical" evidence="16">
    <location>
        <begin position="117"/>
        <end position="138"/>
    </location>
</feature>
<feature type="transmembrane region" description="Helical" evidence="16">
    <location>
        <begin position="920"/>
        <end position="940"/>
    </location>
</feature>
<dbReference type="PRINTS" id="PR00121">
    <property type="entry name" value="NAKATPASE"/>
</dbReference>
<feature type="transmembrane region" description="Helical" evidence="16">
    <location>
        <begin position="325"/>
        <end position="353"/>
    </location>
</feature>
<name>A0AAU9IKP6_9CILI</name>
<dbReference type="SFLD" id="SFLDS00003">
    <property type="entry name" value="Haloacid_Dehalogenase"/>
    <property type="match status" value="1"/>
</dbReference>
<feature type="domain" description="Cation-transporting P-type ATPase C-terminal" evidence="18">
    <location>
        <begin position="790"/>
        <end position="971"/>
    </location>
</feature>
<feature type="transmembrane region" description="Helical" evidence="16">
    <location>
        <begin position="838"/>
        <end position="858"/>
    </location>
</feature>
<dbReference type="Gene3D" id="1.20.1110.10">
    <property type="entry name" value="Calcium-transporting ATPase, transmembrane domain"/>
    <property type="match status" value="1"/>
</dbReference>
<evidence type="ECO:0000256" key="14">
    <source>
        <dbReference type="ARBA" id="ARBA00023136"/>
    </source>
</evidence>
<dbReference type="SUPFAM" id="SSF81653">
    <property type="entry name" value="Calcium ATPase, transduction domain A"/>
    <property type="match status" value="1"/>
</dbReference>
<dbReference type="EMBL" id="CAJZBQ010000012">
    <property type="protein sequence ID" value="CAG9314301.1"/>
    <property type="molecule type" value="Genomic_DNA"/>
</dbReference>
<feature type="transmembrane region" description="Helical" evidence="16">
    <location>
        <begin position="765"/>
        <end position="785"/>
    </location>
</feature>
<feature type="domain" description="P-type ATPase A" evidence="17">
    <location>
        <begin position="160"/>
        <end position="260"/>
    </location>
</feature>
<evidence type="ECO:0000256" key="4">
    <source>
        <dbReference type="ARBA" id="ARBA00022568"/>
    </source>
</evidence>
<dbReference type="SUPFAM" id="SSF81660">
    <property type="entry name" value="Metal cation-transporting ATPase, ATP-binding domain N"/>
    <property type="match status" value="1"/>
</dbReference>
<dbReference type="Proteomes" id="UP001162131">
    <property type="component" value="Unassembled WGS sequence"/>
</dbReference>
<dbReference type="PRINTS" id="PR00119">
    <property type="entry name" value="CATATPASE"/>
</dbReference>
<dbReference type="InterPro" id="IPR023298">
    <property type="entry name" value="ATPase_P-typ_TM_dom_sf"/>
</dbReference>
<evidence type="ECO:0000256" key="6">
    <source>
        <dbReference type="ARBA" id="ARBA00022723"/>
    </source>
</evidence>
<evidence type="ECO:0000256" key="5">
    <source>
        <dbReference type="ARBA" id="ARBA00022692"/>
    </source>
</evidence>
<dbReference type="SUPFAM" id="SSF56784">
    <property type="entry name" value="HAD-like"/>
    <property type="match status" value="1"/>
</dbReference>
<evidence type="ECO:0000256" key="9">
    <source>
        <dbReference type="ARBA" id="ARBA00022840"/>
    </source>
</evidence>